<feature type="region of interest" description="Disordered" evidence="2">
    <location>
        <begin position="1475"/>
        <end position="1504"/>
    </location>
</feature>
<dbReference type="CDD" id="cd18966">
    <property type="entry name" value="chromodomain"/>
    <property type="match status" value="1"/>
</dbReference>
<proteinExistence type="predicted"/>
<sequence length="1504" mass="168151">MFKLNPRAFLEAVASDEEPEEDDDCISLTSTVDNNDPNQEYAVENILAEGLIDGTMHYLIQWTGFPLHECTWEPESNLGSELKAIWEGDKAKHESGELDRFDVQKFYDARDEAVRAKSERHRRRNKKRQKLGKPLTEPFPDDEAASRNSSDWEAAEEDSVAAAEEGPSQKIRVSHQQQKSKQAPSSRPSLAPIAAAVPASSRPPNQANRQPSATGRQEVQTNTSSSAKERQTAAQPRTTDLTGYQGTAKRRPSKLATGALSESKPRPTTSFPSSTSTAGPSPKSSSGARKPLTAKKSMAQPTGNIFTGGKVRKPRASLIEAMSDPTKAPQHLNKHRFLRKAELASRGKEDLPPMDPSQLDLIEARTMQPIRKQSSGASFVLSPTQLSPQQAVPPTPEYRPAQSSVTLRPRPALRDSDAAHPAKKQKTVRFESQKSVRIVDEDDSLFVQEPEQMDLDSPVTRGHSRSLRSPPPAQPSPSLAQNQWTQYFQAFQSLDKKLMVNQSSVEVTFNGLPQEGSHQQAWLADFAARESLQFTHSCFAKTAALKIGGLIKESLASGTIVSKEAGPALDRLAEHLTTGMLGLYYTEADYNVLVYPTHSEEWNLPTPSQSFTTPSEAPLRFLIFSSPEDSNPAVLLPHVDALSQFGLGDANSISAHKDQKPLRELMMKRFFEIDYNKLLPGVTKTTTHNFFLAIPNSRGDIGHALFDWLRACNPTCQIFTSHQAGGWGAFRARVEPPDGVPGVVIIHETLAWSMRRFPKLSKYLLGRNDEYWCISEPVHGLPLYPSISVPESPALPGDVRFTRLFPYRTAILLTPSFLVSEPRRSLRFFEWFRRWEGNFMYRLVTACNIHEYLKELANERYQARQDLLSHPGELQIEIQENLSALSREDCRCRYVVAEFAADLHLAREAQAGFFAHDEDNSQLVYADSSIDPNDEQSLVNWFGWWATLRADQFRKFHIIGSSHTIKQHGSRRGERIVRIPKYSKVTLNDPDAVLEVLQERNDQLEEQETQAGGGETNMQLAADANKRISFSQGPWAFRSSVIRREDSECFAEYLGALTALDGFKWQWMIYKFPVSWLDLSMGEYFGDFTARFPRIHDWFAYTFPFGACYKEDRSRPSDGRPPPGPPRGYNTYLGFFYTIEKEWDPPPPAKPVERHPWIAVYRPVNPHMKPHRRCEVIIWDPAARSRYPNGQAPAEKDLIFMQRQLIQCVREQGDEKNNGTWLDQVWFGGWDWPPQCDSQYPVDVTLLFLREMLSDVKYYLPAPERVMESKGYRRVRLGSSSPSPTMAPAILATTTTNTAAAAASAQPDSPLFVKQDRMDIDDPPPHHHIAQRLPSPSSSASMSMSEGGEDDDDDKDARIIFHPPRGHHNNNKRPVGVPNPFRSRCFNRLYEEARLARARSAAGGTAPTHMGYRFVPTMDWYREQWDEGREFAHVNVDSWEGVFGLLRIGEDKGFASGSGSGSSSVRATAAALVAEGHGHGGTGGGSGSGSGMGDRYGRGSVGSG</sequence>
<dbReference type="PROSITE" id="PS50013">
    <property type="entry name" value="CHROMO_2"/>
    <property type="match status" value="1"/>
</dbReference>
<feature type="domain" description="Chromo" evidence="3">
    <location>
        <begin position="41"/>
        <end position="78"/>
    </location>
</feature>
<comment type="caution">
    <text evidence="4">The sequence shown here is derived from an EMBL/GenBank/DDBJ whole genome shotgun (WGS) entry which is preliminary data.</text>
</comment>
<evidence type="ECO:0000259" key="3">
    <source>
        <dbReference type="PROSITE" id="PS50013"/>
    </source>
</evidence>
<evidence type="ECO:0000256" key="1">
    <source>
        <dbReference type="ARBA" id="ARBA00011353"/>
    </source>
</evidence>
<feature type="region of interest" description="Disordered" evidence="2">
    <location>
        <begin position="1315"/>
        <end position="1356"/>
    </location>
</feature>
<dbReference type="InterPro" id="IPR023780">
    <property type="entry name" value="Chromo_domain"/>
</dbReference>
<feature type="region of interest" description="Disordered" evidence="2">
    <location>
        <begin position="113"/>
        <end position="312"/>
    </location>
</feature>
<dbReference type="InterPro" id="IPR016197">
    <property type="entry name" value="Chromo-like_dom_sf"/>
</dbReference>
<dbReference type="GO" id="GO:0006338">
    <property type="term" value="P:chromatin remodeling"/>
    <property type="evidence" value="ECO:0007669"/>
    <property type="project" value="UniProtKB-ARBA"/>
</dbReference>
<keyword evidence="5" id="KW-1185">Reference proteome</keyword>
<evidence type="ECO:0000313" key="5">
    <source>
        <dbReference type="Proteomes" id="UP001305647"/>
    </source>
</evidence>
<feature type="compositionally biased region" description="Basic and acidic residues" evidence="2">
    <location>
        <begin position="1315"/>
        <end position="1325"/>
    </location>
</feature>
<feature type="compositionally biased region" description="Polar residues" evidence="2">
    <location>
        <begin position="202"/>
        <end position="245"/>
    </location>
</feature>
<name>A0AAN6Q0S3_9PEZI</name>
<feature type="compositionally biased region" description="Basic residues" evidence="2">
    <location>
        <begin position="118"/>
        <end position="131"/>
    </location>
</feature>
<protein>
    <recommendedName>
        <fullName evidence="3">Chromo domain-containing protein</fullName>
    </recommendedName>
</protein>
<dbReference type="Proteomes" id="UP001305647">
    <property type="component" value="Unassembled WGS sequence"/>
</dbReference>
<comment type="subunit">
    <text evidence="1">Component of the NuA4 histone acetyltransferase complex.</text>
</comment>
<reference evidence="4" key="2">
    <citation type="submission" date="2023-05" db="EMBL/GenBank/DDBJ databases">
        <authorList>
            <consortium name="Lawrence Berkeley National Laboratory"/>
            <person name="Steindorff A."/>
            <person name="Hensen N."/>
            <person name="Bonometti L."/>
            <person name="Westerberg I."/>
            <person name="Brannstrom I.O."/>
            <person name="Guillou S."/>
            <person name="Cros-Aarteil S."/>
            <person name="Calhoun S."/>
            <person name="Haridas S."/>
            <person name="Kuo A."/>
            <person name="Mondo S."/>
            <person name="Pangilinan J."/>
            <person name="Riley R."/>
            <person name="Labutti K."/>
            <person name="Andreopoulos B."/>
            <person name="Lipzen A."/>
            <person name="Chen C."/>
            <person name="Yanf M."/>
            <person name="Daum C."/>
            <person name="Ng V."/>
            <person name="Clum A."/>
            <person name="Ohm R."/>
            <person name="Martin F."/>
            <person name="Silar P."/>
            <person name="Natvig D."/>
            <person name="Lalanne C."/>
            <person name="Gautier V."/>
            <person name="Ament-Velasquez S.L."/>
            <person name="Kruys A."/>
            <person name="Hutchinson M.I."/>
            <person name="Powell A.J."/>
            <person name="Barry K."/>
            <person name="Miller A.N."/>
            <person name="Grigoriev I.V."/>
            <person name="Debuchy R."/>
            <person name="Gladieux P."/>
            <person name="Thoren M.H."/>
            <person name="Johannesson H."/>
        </authorList>
    </citation>
    <scope>NUCLEOTIDE SEQUENCE</scope>
    <source>
        <strain evidence="4">CBS 757.83</strain>
    </source>
</reference>
<dbReference type="InterPro" id="IPR000953">
    <property type="entry name" value="Chromo/chromo_shadow_dom"/>
</dbReference>
<dbReference type="SMART" id="SM00298">
    <property type="entry name" value="CHROMO"/>
    <property type="match status" value="1"/>
</dbReference>
<gene>
    <name evidence="4" type="ORF">N658DRAFT_59617</name>
</gene>
<feature type="compositionally biased region" description="Basic and acidic residues" evidence="2">
    <location>
        <begin position="428"/>
        <end position="439"/>
    </location>
</feature>
<feature type="region of interest" description="Disordered" evidence="2">
    <location>
        <begin position="373"/>
        <end position="479"/>
    </location>
</feature>
<feature type="compositionally biased region" description="Low complexity" evidence="2">
    <location>
        <begin position="266"/>
        <end position="291"/>
    </location>
</feature>
<dbReference type="EMBL" id="MU863635">
    <property type="protein sequence ID" value="KAK4101403.1"/>
    <property type="molecule type" value="Genomic_DNA"/>
</dbReference>
<feature type="compositionally biased region" description="Polar residues" evidence="2">
    <location>
        <begin position="373"/>
        <end position="390"/>
    </location>
</feature>
<feature type="compositionally biased region" description="Low complexity" evidence="2">
    <location>
        <begin position="1334"/>
        <end position="1345"/>
    </location>
</feature>
<dbReference type="Pfam" id="PF00385">
    <property type="entry name" value="Chromo"/>
    <property type="match status" value="1"/>
</dbReference>
<evidence type="ECO:0000256" key="2">
    <source>
        <dbReference type="SAM" id="MobiDB-lite"/>
    </source>
</evidence>
<accession>A0AAN6Q0S3</accession>
<organism evidence="4 5">
    <name type="scientific">Parathielavia hyrcaniae</name>
    <dbReference type="NCBI Taxonomy" id="113614"/>
    <lineage>
        <taxon>Eukaryota</taxon>
        <taxon>Fungi</taxon>
        <taxon>Dikarya</taxon>
        <taxon>Ascomycota</taxon>
        <taxon>Pezizomycotina</taxon>
        <taxon>Sordariomycetes</taxon>
        <taxon>Sordariomycetidae</taxon>
        <taxon>Sordariales</taxon>
        <taxon>Chaetomiaceae</taxon>
        <taxon>Parathielavia</taxon>
    </lineage>
</organism>
<dbReference type="SUPFAM" id="SSF54160">
    <property type="entry name" value="Chromo domain-like"/>
    <property type="match status" value="1"/>
</dbReference>
<feature type="compositionally biased region" description="Gly residues" evidence="2">
    <location>
        <begin position="1479"/>
        <end position="1504"/>
    </location>
</feature>
<reference evidence="4" key="1">
    <citation type="journal article" date="2023" name="Mol. Phylogenet. Evol.">
        <title>Genome-scale phylogeny and comparative genomics of the fungal order Sordariales.</title>
        <authorList>
            <person name="Hensen N."/>
            <person name="Bonometti L."/>
            <person name="Westerberg I."/>
            <person name="Brannstrom I.O."/>
            <person name="Guillou S."/>
            <person name="Cros-Aarteil S."/>
            <person name="Calhoun S."/>
            <person name="Haridas S."/>
            <person name="Kuo A."/>
            <person name="Mondo S."/>
            <person name="Pangilinan J."/>
            <person name="Riley R."/>
            <person name="LaButti K."/>
            <person name="Andreopoulos B."/>
            <person name="Lipzen A."/>
            <person name="Chen C."/>
            <person name="Yan M."/>
            <person name="Daum C."/>
            <person name="Ng V."/>
            <person name="Clum A."/>
            <person name="Steindorff A."/>
            <person name="Ohm R.A."/>
            <person name="Martin F."/>
            <person name="Silar P."/>
            <person name="Natvig D.O."/>
            <person name="Lalanne C."/>
            <person name="Gautier V."/>
            <person name="Ament-Velasquez S.L."/>
            <person name="Kruys A."/>
            <person name="Hutchinson M.I."/>
            <person name="Powell A.J."/>
            <person name="Barry K."/>
            <person name="Miller A.N."/>
            <person name="Grigoriev I.V."/>
            <person name="Debuchy R."/>
            <person name="Gladieux P."/>
            <person name="Hiltunen Thoren M."/>
            <person name="Johannesson H."/>
        </authorList>
    </citation>
    <scope>NUCLEOTIDE SEQUENCE</scope>
    <source>
        <strain evidence="4">CBS 757.83</strain>
    </source>
</reference>
<evidence type="ECO:0000313" key="4">
    <source>
        <dbReference type="EMBL" id="KAK4101403.1"/>
    </source>
</evidence>
<feature type="compositionally biased region" description="Polar residues" evidence="2">
    <location>
        <begin position="174"/>
        <end position="188"/>
    </location>
</feature>
<dbReference type="Gene3D" id="2.40.50.40">
    <property type="match status" value="1"/>
</dbReference>